<dbReference type="CDD" id="cd00090">
    <property type="entry name" value="HTH_ARSR"/>
    <property type="match status" value="1"/>
</dbReference>
<keyword evidence="6 13" id="KW-0378">Hydrolase</keyword>
<evidence type="ECO:0000256" key="5">
    <source>
        <dbReference type="ARBA" id="ARBA00022763"/>
    </source>
</evidence>
<evidence type="ECO:0000256" key="9">
    <source>
        <dbReference type="ARBA" id="ARBA00023125"/>
    </source>
</evidence>
<dbReference type="InterPro" id="IPR039418">
    <property type="entry name" value="LexA-like"/>
</dbReference>
<dbReference type="EMBL" id="LT985188">
    <property type="protein sequence ID" value="SPD86649.1"/>
    <property type="molecule type" value="Genomic_DNA"/>
</dbReference>
<keyword evidence="5 13" id="KW-0227">DNA damage</keyword>
<dbReference type="InterPro" id="IPR050077">
    <property type="entry name" value="LexA_repressor"/>
</dbReference>
<keyword evidence="11 13" id="KW-0234">DNA repair</keyword>
<keyword evidence="18" id="KW-1185">Reference proteome</keyword>
<dbReference type="HAMAP" id="MF_00015">
    <property type="entry name" value="LexA"/>
    <property type="match status" value="1"/>
</dbReference>
<feature type="domain" description="Peptidase S24/S26A/S26B/S26C" evidence="15">
    <location>
        <begin position="140"/>
        <end position="252"/>
    </location>
</feature>
<dbReference type="InterPro" id="IPR036286">
    <property type="entry name" value="LexA/Signal_pep-like_sf"/>
</dbReference>
<dbReference type="InterPro" id="IPR015927">
    <property type="entry name" value="Peptidase_S24_S26A/B/C"/>
</dbReference>
<keyword evidence="12 13" id="KW-0742">SOS response</keyword>
<dbReference type="SUPFAM" id="SSF51306">
    <property type="entry name" value="LexA/Signal peptidase"/>
    <property type="match status" value="1"/>
</dbReference>
<name>A0A2N9JGI2_9ACTN</name>
<evidence type="ECO:0000256" key="1">
    <source>
        <dbReference type="ARBA" id="ARBA00007484"/>
    </source>
</evidence>
<dbReference type="FunFam" id="1.10.10.10:FF:000009">
    <property type="entry name" value="LexA repressor"/>
    <property type="match status" value="1"/>
</dbReference>
<gene>
    <name evidence="13 17" type="primary">lexA</name>
    <name evidence="17" type="ORF">MPLG2_1613</name>
</gene>
<evidence type="ECO:0000256" key="11">
    <source>
        <dbReference type="ARBA" id="ARBA00023204"/>
    </source>
</evidence>
<accession>A0A2N9JGI2</accession>
<evidence type="ECO:0000256" key="14">
    <source>
        <dbReference type="RuleBase" id="RU003991"/>
    </source>
</evidence>
<feature type="active site" description="For autocatalytic cleavage activity" evidence="13">
    <location>
        <position position="219"/>
    </location>
</feature>
<dbReference type="PRINTS" id="PR00726">
    <property type="entry name" value="LEXASERPTASE"/>
</dbReference>
<dbReference type="GO" id="GO:0006260">
    <property type="term" value="P:DNA replication"/>
    <property type="evidence" value="ECO:0007669"/>
    <property type="project" value="UniProtKB-UniRule"/>
</dbReference>
<keyword evidence="7 13" id="KW-0068">Autocatalytic cleavage</keyword>
<dbReference type="InterPro" id="IPR006199">
    <property type="entry name" value="LexA_DNA-bd_dom"/>
</dbReference>
<proteinExistence type="inferred from homology"/>
<dbReference type="InterPro" id="IPR011991">
    <property type="entry name" value="ArsR-like_HTH"/>
</dbReference>
<dbReference type="GO" id="GO:0006508">
    <property type="term" value="P:proteolysis"/>
    <property type="evidence" value="ECO:0007669"/>
    <property type="project" value="InterPro"/>
</dbReference>
<dbReference type="GO" id="GO:0009432">
    <property type="term" value="P:SOS response"/>
    <property type="evidence" value="ECO:0007669"/>
    <property type="project" value="UniProtKB-UniRule"/>
</dbReference>
<dbReference type="InterPro" id="IPR036390">
    <property type="entry name" value="WH_DNA-bd_sf"/>
</dbReference>
<evidence type="ECO:0000256" key="12">
    <source>
        <dbReference type="ARBA" id="ARBA00023236"/>
    </source>
</evidence>
<keyword evidence="9 13" id="KW-0238">DNA-binding</keyword>
<evidence type="ECO:0000256" key="13">
    <source>
        <dbReference type="HAMAP-Rule" id="MF_00015"/>
    </source>
</evidence>
<dbReference type="GO" id="GO:0006281">
    <property type="term" value="P:DNA repair"/>
    <property type="evidence" value="ECO:0007669"/>
    <property type="project" value="UniProtKB-UniRule"/>
</dbReference>
<dbReference type="SUPFAM" id="SSF46785">
    <property type="entry name" value="Winged helix' DNA-binding domain"/>
    <property type="match status" value="1"/>
</dbReference>
<dbReference type="KEGG" id="mgg:MPLG2_1613"/>
<protein>
    <recommendedName>
        <fullName evidence="13">LexA repressor</fullName>
        <ecNumber evidence="13">3.4.21.88</ecNumber>
    </recommendedName>
</protein>
<dbReference type="Proteomes" id="UP000238164">
    <property type="component" value="Chromosome 1"/>
</dbReference>
<dbReference type="Gene3D" id="1.10.10.10">
    <property type="entry name" value="Winged helix-like DNA-binding domain superfamily/Winged helix DNA-binding domain"/>
    <property type="match status" value="1"/>
</dbReference>
<evidence type="ECO:0000256" key="6">
    <source>
        <dbReference type="ARBA" id="ARBA00022801"/>
    </source>
</evidence>
<dbReference type="PANTHER" id="PTHR33516">
    <property type="entry name" value="LEXA REPRESSOR"/>
    <property type="match status" value="1"/>
</dbReference>
<feature type="DNA-binding region" description="H-T-H motif" evidence="13">
    <location>
        <begin position="57"/>
        <end position="77"/>
    </location>
</feature>
<evidence type="ECO:0000313" key="17">
    <source>
        <dbReference type="EMBL" id="SPD86649.1"/>
    </source>
</evidence>
<evidence type="ECO:0000256" key="7">
    <source>
        <dbReference type="ARBA" id="ARBA00022813"/>
    </source>
</evidence>
<evidence type="ECO:0000256" key="4">
    <source>
        <dbReference type="ARBA" id="ARBA00022705"/>
    </source>
</evidence>
<dbReference type="GO" id="GO:0003677">
    <property type="term" value="F:DNA binding"/>
    <property type="evidence" value="ECO:0007669"/>
    <property type="project" value="UniProtKB-UniRule"/>
</dbReference>
<feature type="domain" description="LexA repressor DNA-binding" evidence="16">
    <location>
        <begin position="31"/>
        <end position="94"/>
    </location>
</feature>
<dbReference type="Gene3D" id="2.10.109.10">
    <property type="entry name" value="Umud Fragment, subunit A"/>
    <property type="match status" value="1"/>
</dbReference>
<dbReference type="EC" id="3.4.21.88" evidence="13"/>
<sequence length="258" mass="27727">MSVGRPSNAEVAQQLEMAKITQLPDGPADTEGLTPRQRRILELIHLAVSTRGYPPTIREIGEAAGLASPSSVSHQLRALEAKGYLRRDPHRPRAMEVRLPESVTRAAQPEAEGRYDPASELDVVDVTGIGDAMPEAVNVPVVGRIAAGGPILAEERVEDVFPLPKQLVGDGTLFLLEVKGDSMIEAAICDGDFVVVRQQPTANNGDIVAALLEDEATVKTFKRTEGQVWLLPHNPAYSPIDGNQASILGKVVAVLRRV</sequence>
<dbReference type="InterPro" id="IPR006197">
    <property type="entry name" value="Peptidase_S24_LexA"/>
</dbReference>
<evidence type="ECO:0000259" key="16">
    <source>
        <dbReference type="Pfam" id="PF01726"/>
    </source>
</evidence>
<evidence type="ECO:0000256" key="10">
    <source>
        <dbReference type="ARBA" id="ARBA00023163"/>
    </source>
</evidence>
<comment type="similarity">
    <text evidence="1 13 14">Belongs to the peptidase S24 family.</text>
</comment>
<dbReference type="Pfam" id="PF01726">
    <property type="entry name" value="LexA_DNA_bind"/>
    <property type="match status" value="1"/>
</dbReference>
<dbReference type="InterPro" id="IPR006200">
    <property type="entry name" value="LexA"/>
</dbReference>
<dbReference type="NCBIfam" id="TIGR00498">
    <property type="entry name" value="lexA"/>
    <property type="match status" value="1"/>
</dbReference>
<comment type="subunit">
    <text evidence="2 13">Homodimer.</text>
</comment>
<evidence type="ECO:0000256" key="2">
    <source>
        <dbReference type="ARBA" id="ARBA00011738"/>
    </source>
</evidence>
<reference evidence="17 18" key="1">
    <citation type="submission" date="2018-02" db="EMBL/GenBank/DDBJ databases">
        <authorList>
            <person name="Cohen D.B."/>
            <person name="Kent A.D."/>
        </authorList>
    </citation>
    <scope>NUCLEOTIDE SEQUENCE [LARGE SCALE GENOMIC DNA]</scope>
    <source>
        <strain evidence="17">1</strain>
    </source>
</reference>
<evidence type="ECO:0000259" key="15">
    <source>
        <dbReference type="Pfam" id="PF00717"/>
    </source>
</evidence>
<keyword evidence="4 13" id="KW-0235">DNA replication</keyword>
<feature type="site" description="Cleavage; by autolysis" evidence="13">
    <location>
        <begin position="147"/>
        <end position="148"/>
    </location>
</feature>
<keyword evidence="10 13" id="KW-0804">Transcription</keyword>
<dbReference type="GO" id="GO:0004252">
    <property type="term" value="F:serine-type endopeptidase activity"/>
    <property type="evidence" value="ECO:0007669"/>
    <property type="project" value="UniProtKB-UniRule"/>
</dbReference>
<dbReference type="PANTHER" id="PTHR33516:SF2">
    <property type="entry name" value="LEXA REPRESSOR-RELATED"/>
    <property type="match status" value="1"/>
</dbReference>
<dbReference type="InterPro" id="IPR036388">
    <property type="entry name" value="WH-like_DNA-bd_sf"/>
</dbReference>
<dbReference type="Pfam" id="PF00717">
    <property type="entry name" value="Peptidase_S24"/>
    <property type="match status" value="1"/>
</dbReference>
<dbReference type="AlphaFoldDB" id="A0A2N9JGI2"/>
<dbReference type="FunFam" id="2.10.109.10:FF:000001">
    <property type="entry name" value="LexA repressor"/>
    <property type="match status" value="1"/>
</dbReference>
<comment type="catalytic activity">
    <reaction evidence="13">
        <text>Hydrolysis of Ala-|-Gly bond in repressor LexA.</text>
        <dbReference type="EC" id="3.4.21.88"/>
    </reaction>
</comment>
<dbReference type="CDD" id="cd06529">
    <property type="entry name" value="S24_LexA-like"/>
    <property type="match status" value="1"/>
</dbReference>
<feature type="active site" description="For autocatalytic cleavage activity" evidence="13">
    <location>
        <position position="182"/>
    </location>
</feature>
<dbReference type="GO" id="GO:0045892">
    <property type="term" value="P:negative regulation of DNA-templated transcription"/>
    <property type="evidence" value="ECO:0007669"/>
    <property type="project" value="UniProtKB-UniRule"/>
</dbReference>
<evidence type="ECO:0000256" key="3">
    <source>
        <dbReference type="ARBA" id="ARBA00022491"/>
    </source>
</evidence>
<evidence type="ECO:0000256" key="8">
    <source>
        <dbReference type="ARBA" id="ARBA00023015"/>
    </source>
</evidence>
<comment type="function">
    <text evidence="13">Represses a number of genes involved in the response to DNA damage (SOS response), including recA and lexA. In the presence of single-stranded DNA, RecA interacts with LexA causing an autocatalytic cleavage which disrupts the DNA-binding part of LexA, leading to derepression of the SOS regulon and eventually DNA repair.</text>
</comment>
<keyword evidence="3 13" id="KW-0678">Repressor</keyword>
<keyword evidence="8 13" id="KW-0805">Transcription regulation</keyword>
<evidence type="ECO:0000313" key="18">
    <source>
        <dbReference type="Proteomes" id="UP000238164"/>
    </source>
</evidence>
<organism evidence="17 18">
    <name type="scientific">Micropruina glycogenica</name>
    <dbReference type="NCBI Taxonomy" id="75385"/>
    <lineage>
        <taxon>Bacteria</taxon>
        <taxon>Bacillati</taxon>
        <taxon>Actinomycetota</taxon>
        <taxon>Actinomycetes</taxon>
        <taxon>Propionibacteriales</taxon>
        <taxon>Nocardioidaceae</taxon>
        <taxon>Micropruina</taxon>
    </lineage>
</organism>